<dbReference type="Proteomes" id="UP000574390">
    <property type="component" value="Unassembled WGS sequence"/>
</dbReference>
<proteinExistence type="predicted"/>
<keyword evidence="1" id="KW-0472">Membrane</keyword>
<evidence type="ECO:0000313" key="3">
    <source>
        <dbReference type="EMBL" id="KAF4724043.1"/>
    </source>
</evidence>
<name>A0A7J6RU62_PEROL</name>
<reference evidence="4 5" key="1">
    <citation type="submission" date="2020-04" db="EMBL/GenBank/DDBJ databases">
        <title>Perkinsus olseni comparative genomics.</title>
        <authorList>
            <person name="Bogema D.R."/>
        </authorList>
    </citation>
    <scope>NUCLEOTIDE SEQUENCE [LARGE SCALE GENOMIC DNA]</scope>
    <source>
        <strain evidence="2">ATCC PRA-205</strain>
        <strain evidence="3 4">ATCC PRA-207</strain>
    </source>
</reference>
<dbReference type="EMBL" id="JABANO010023125">
    <property type="protein sequence ID" value="KAF4724043.1"/>
    <property type="molecule type" value="Genomic_DNA"/>
</dbReference>
<feature type="transmembrane region" description="Helical" evidence="1">
    <location>
        <begin position="99"/>
        <end position="120"/>
    </location>
</feature>
<sequence length="135" mass="14969">TGEECRVYYCRQLENLQTPLGAARMFVPTAVAGIIILRDYYLNAQNKLAPMRSVTLQATTIVLLLLLGLGTMGLSLMTVHSSCPHRTPEEWAHIVRRTLLPVHIVMGITLGSAATLLWLARRAIERTDATEAKLE</sequence>
<dbReference type="Proteomes" id="UP000553632">
    <property type="component" value="Unassembled WGS sequence"/>
</dbReference>
<dbReference type="AlphaFoldDB" id="A0A7J6RU62"/>
<keyword evidence="4" id="KW-1185">Reference proteome</keyword>
<evidence type="ECO:0000313" key="4">
    <source>
        <dbReference type="Proteomes" id="UP000553632"/>
    </source>
</evidence>
<accession>A0A7J6RU62</accession>
<feature type="transmembrane region" description="Helical" evidence="1">
    <location>
        <begin position="54"/>
        <end position="79"/>
    </location>
</feature>
<evidence type="ECO:0000256" key="1">
    <source>
        <dbReference type="SAM" id="Phobius"/>
    </source>
</evidence>
<feature type="transmembrane region" description="Helical" evidence="1">
    <location>
        <begin position="22"/>
        <end position="42"/>
    </location>
</feature>
<keyword evidence="1" id="KW-1133">Transmembrane helix</keyword>
<evidence type="ECO:0000313" key="2">
    <source>
        <dbReference type="EMBL" id="KAF4717685.1"/>
    </source>
</evidence>
<protein>
    <submittedName>
        <fullName evidence="3">Uncharacterized protein</fullName>
    </submittedName>
</protein>
<evidence type="ECO:0000313" key="5">
    <source>
        <dbReference type="Proteomes" id="UP000574390"/>
    </source>
</evidence>
<organism evidence="3 4">
    <name type="scientific">Perkinsus olseni</name>
    <name type="common">Perkinsus atlanticus</name>
    <dbReference type="NCBI Taxonomy" id="32597"/>
    <lineage>
        <taxon>Eukaryota</taxon>
        <taxon>Sar</taxon>
        <taxon>Alveolata</taxon>
        <taxon>Perkinsozoa</taxon>
        <taxon>Perkinsea</taxon>
        <taxon>Perkinsida</taxon>
        <taxon>Perkinsidae</taxon>
        <taxon>Perkinsus</taxon>
    </lineage>
</organism>
<feature type="non-terminal residue" evidence="3">
    <location>
        <position position="1"/>
    </location>
</feature>
<keyword evidence="1" id="KW-0812">Transmembrane</keyword>
<comment type="caution">
    <text evidence="3">The sequence shown here is derived from an EMBL/GenBank/DDBJ whole genome shotgun (WGS) entry which is preliminary data.</text>
</comment>
<gene>
    <name evidence="2" type="ORF">FOZ62_007339</name>
    <name evidence="3" type="ORF">FOZ63_005063</name>
</gene>
<dbReference type="EMBL" id="JABANM010023551">
    <property type="protein sequence ID" value="KAF4717685.1"/>
    <property type="molecule type" value="Genomic_DNA"/>
</dbReference>